<name>A0A9P6SSV9_9FUNG</name>
<gene>
    <name evidence="1" type="ORF">BGZ65_006287</name>
</gene>
<evidence type="ECO:0000313" key="2">
    <source>
        <dbReference type="Proteomes" id="UP000749646"/>
    </source>
</evidence>
<proteinExistence type="predicted"/>
<feature type="non-terminal residue" evidence="1">
    <location>
        <position position="1"/>
    </location>
</feature>
<evidence type="ECO:0000313" key="1">
    <source>
        <dbReference type="EMBL" id="KAF9998190.1"/>
    </source>
</evidence>
<dbReference type="Proteomes" id="UP000749646">
    <property type="component" value="Unassembled WGS sequence"/>
</dbReference>
<dbReference type="AlphaFoldDB" id="A0A9P6SSV9"/>
<comment type="caution">
    <text evidence="1">The sequence shown here is derived from an EMBL/GenBank/DDBJ whole genome shotgun (WGS) entry which is preliminary data.</text>
</comment>
<sequence>VQERLVSILDNGWYALEEDYLKAIMRHSGIGLMGTLHFFQYWDLVSSCRAKDLDPESPIADFVPGQDTDRILCLRLNGGMAISAKRCLSFIRH</sequence>
<dbReference type="EMBL" id="JAAAHW010000894">
    <property type="protein sequence ID" value="KAF9998190.1"/>
    <property type="molecule type" value="Genomic_DNA"/>
</dbReference>
<reference evidence="1" key="1">
    <citation type="journal article" date="2020" name="Fungal Divers.">
        <title>Resolving the Mortierellaceae phylogeny through synthesis of multi-gene phylogenetics and phylogenomics.</title>
        <authorList>
            <person name="Vandepol N."/>
            <person name="Liber J."/>
            <person name="Desiro A."/>
            <person name="Na H."/>
            <person name="Kennedy M."/>
            <person name="Barry K."/>
            <person name="Grigoriev I.V."/>
            <person name="Miller A.N."/>
            <person name="O'Donnell K."/>
            <person name="Stajich J.E."/>
            <person name="Bonito G."/>
        </authorList>
    </citation>
    <scope>NUCLEOTIDE SEQUENCE</scope>
    <source>
        <strain evidence="1">MES-2147</strain>
    </source>
</reference>
<keyword evidence="2" id="KW-1185">Reference proteome</keyword>
<protein>
    <submittedName>
        <fullName evidence="1">Uncharacterized protein</fullName>
    </submittedName>
</protein>
<accession>A0A9P6SSV9</accession>
<organism evidence="1 2">
    <name type="scientific">Modicella reniformis</name>
    <dbReference type="NCBI Taxonomy" id="1440133"/>
    <lineage>
        <taxon>Eukaryota</taxon>
        <taxon>Fungi</taxon>
        <taxon>Fungi incertae sedis</taxon>
        <taxon>Mucoromycota</taxon>
        <taxon>Mortierellomycotina</taxon>
        <taxon>Mortierellomycetes</taxon>
        <taxon>Mortierellales</taxon>
        <taxon>Mortierellaceae</taxon>
        <taxon>Modicella</taxon>
    </lineage>
</organism>